<evidence type="ECO:0000259" key="1">
    <source>
        <dbReference type="Pfam" id="PF22724"/>
    </source>
</evidence>
<dbReference type="AlphaFoldDB" id="B5W503"/>
<reference evidence="2 3" key="1">
    <citation type="journal article" date="2011" name="Appl. Environ. Microbiol.">
        <title>Contribution of a Sodium Ion Gradient to Energy Conservation during Fermentation in the Cyanobacterium Arthrospira (Spirulina) maxima CS-328.</title>
        <authorList>
            <person name="Carrieri D."/>
            <person name="Ananyev G."/>
            <person name="Lenz O."/>
            <person name="Bryant D.A."/>
            <person name="Dismukes G.C."/>
        </authorList>
    </citation>
    <scope>NUCLEOTIDE SEQUENCE [LARGE SCALE GENOMIC DNA]</scope>
    <source>
        <strain evidence="2 3">CS-328</strain>
    </source>
</reference>
<gene>
    <name evidence="2" type="ORF">AmaxDRAFT_3851</name>
</gene>
<organism evidence="2 3">
    <name type="scientific">Limnospira maxima CS-328</name>
    <dbReference type="NCBI Taxonomy" id="513049"/>
    <lineage>
        <taxon>Bacteria</taxon>
        <taxon>Bacillati</taxon>
        <taxon>Cyanobacteriota</taxon>
        <taxon>Cyanophyceae</taxon>
        <taxon>Oscillatoriophycideae</taxon>
        <taxon>Oscillatoriales</taxon>
        <taxon>Sirenicapillariaceae</taxon>
        <taxon>Limnospira</taxon>
    </lineage>
</organism>
<evidence type="ECO:0000313" key="2">
    <source>
        <dbReference type="EMBL" id="EDZ93336.1"/>
    </source>
</evidence>
<comment type="caution">
    <text evidence="2">The sequence shown here is derived from an EMBL/GenBank/DDBJ whole genome shotgun (WGS) entry which is preliminary data.</text>
</comment>
<feature type="domain" description="NACHT C-terminal Alpha/Beta" evidence="1">
    <location>
        <begin position="2"/>
        <end position="32"/>
    </location>
</feature>
<dbReference type="InterPro" id="IPR054611">
    <property type="entry name" value="NCAB"/>
</dbReference>
<keyword evidence="3" id="KW-1185">Reference proteome</keyword>
<sequence length="32" mass="3579">MLTSEPLEAPLKGFPPNQPNLISAIETWLEEI</sequence>
<dbReference type="EMBL" id="ABYK01000033">
    <property type="protein sequence ID" value="EDZ93336.1"/>
    <property type="molecule type" value="Genomic_DNA"/>
</dbReference>
<name>B5W503_LIMMA</name>
<evidence type="ECO:0000313" key="3">
    <source>
        <dbReference type="Proteomes" id="UP000004061"/>
    </source>
</evidence>
<proteinExistence type="predicted"/>
<dbReference type="Proteomes" id="UP000004061">
    <property type="component" value="Unassembled WGS sequence"/>
</dbReference>
<accession>B5W503</accession>
<dbReference type="Pfam" id="PF22724">
    <property type="entry name" value="NCAB1"/>
    <property type="match status" value="1"/>
</dbReference>
<protein>
    <recommendedName>
        <fullName evidence="1">NACHT C-terminal Alpha/Beta domain-containing protein</fullName>
    </recommendedName>
</protein>